<gene>
    <name evidence="5" type="ORF">ACFSNC_23540</name>
</gene>
<dbReference type="Proteomes" id="UP001597299">
    <property type="component" value="Unassembled WGS sequence"/>
</dbReference>
<feature type="domain" description="N-acetyltransferase" evidence="4">
    <location>
        <begin position="5"/>
        <end position="159"/>
    </location>
</feature>
<keyword evidence="2 5" id="KW-0012">Acyltransferase</keyword>
<evidence type="ECO:0000313" key="5">
    <source>
        <dbReference type="EMBL" id="MFD2143394.1"/>
    </source>
</evidence>
<keyword evidence="6" id="KW-1185">Reference proteome</keyword>
<evidence type="ECO:0000259" key="4">
    <source>
        <dbReference type="PROSITE" id="PS51186"/>
    </source>
</evidence>
<keyword evidence="1 5" id="KW-0808">Transferase</keyword>
<evidence type="ECO:0000256" key="2">
    <source>
        <dbReference type="ARBA" id="ARBA00023315"/>
    </source>
</evidence>
<comment type="caution">
    <text evidence="5">The sequence shown here is derived from an EMBL/GenBank/DDBJ whole genome shotgun (WGS) entry which is preliminary data.</text>
</comment>
<dbReference type="RefSeq" id="WP_213355525.1">
    <property type="nucleotide sequence ID" value="NZ_JAHBGB010000044.1"/>
</dbReference>
<feature type="region of interest" description="Disordered" evidence="3">
    <location>
        <begin position="152"/>
        <end position="219"/>
    </location>
</feature>
<evidence type="ECO:0000256" key="1">
    <source>
        <dbReference type="ARBA" id="ARBA00022679"/>
    </source>
</evidence>
<dbReference type="InterPro" id="IPR000182">
    <property type="entry name" value="GNAT_dom"/>
</dbReference>
<evidence type="ECO:0000256" key="3">
    <source>
        <dbReference type="SAM" id="MobiDB-lite"/>
    </source>
</evidence>
<proteinExistence type="predicted"/>
<dbReference type="EMBL" id="JBHUHD010000001">
    <property type="protein sequence ID" value="MFD2143394.1"/>
    <property type="molecule type" value="Genomic_DNA"/>
</dbReference>
<dbReference type="Pfam" id="PF00583">
    <property type="entry name" value="Acetyltransf_1"/>
    <property type="match status" value="1"/>
</dbReference>
<evidence type="ECO:0000313" key="6">
    <source>
        <dbReference type="Proteomes" id="UP001597299"/>
    </source>
</evidence>
<name>A0ABW4Z447_9HYPH</name>
<dbReference type="EC" id="2.3.-.-" evidence="5"/>
<sequence length="219" mass="23093">MSADLIVRAAEPADLPAVLELYRELDPDDAGDLAEARAVFDRMGRYPDYGLYVAEAEGEVLGTFTLLVAENIAHGCARSAVIEAVAVSGAAQGRGIGRAMMGWALDRAREKGCYKAALSTRMSRERAHAFYEGLGFRRHGFSFTTELGETDISARDTLSPRPSSHWGGGTDGTLHLAPLGRGRPAGAGEGAYPAQGVDGRTEPGHDGVSGGTDVTERVS</sequence>
<dbReference type="InterPro" id="IPR050832">
    <property type="entry name" value="Bact_Acetyltransf"/>
</dbReference>
<organism evidence="5 6">
    <name type="scientific">Ancylobacter oerskovii</name>
    <dbReference type="NCBI Taxonomy" id="459519"/>
    <lineage>
        <taxon>Bacteria</taxon>
        <taxon>Pseudomonadati</taxon>
        <taxon>Pseudomonadota</taxon>
        <taxon>Alphaproteobacteria</taxon>
        <taxon>Hyphomicrobiales</taxon>
        <taxon>Xanthobacteraceae</taxon>
        <taxon>Ancylobacter</taxon>
    </lineage>
</organism>
<dbReference type="CDD" id="cd04301">
    <property type="entry name" value="NAT_SF"/>
    <property type="match status" value="1"/>
</dbReference>
<reference evidence="6" key="1">
    <citation type="journal article" date="2019" name="Int. J. Syst. Evol. Microbiol.">
        <title>The Global Catalogue of Microorganisms (GCM) 10K type strain sequencing project: providing services to taxonomists for standard genome sequencing and annotation.</title>
        <authorList>
            <consortium name="The Broad Institute Genomics Platform"/>
            <consortium name="The Broad Institute Genome Sequencing Center for Infectious Disease"/>
            <person name="Wu L."/>
            <person name="Ma J."/>
        </authorList>
    </citation>
    <scope>NUCLEOTIDE SEQUENCE [LARGE SCALE GENOMIC DNA]</scope>
    <source>
        <strain evidence="6">CCM 7435</strain>
    </source>
</reference>
<accession>A0ABW4Z447</accession>
<protein>
    <submittedName>
        <fullName evidence="5">GNAT family N-acetyltransferase</fullName>
        <ecNumber evidence="5">2.3.-.-</ecNumber>
    </submittedName>
</protein>
<dbReference type="Gene3D" id="3.40.630.30">
    <property type="match status" value="1"/>
</dbReference>
<dbReference type="PANTHER" id="PTHR43877:SF1">
    <property type="entry name" value="ACETYLTRANSFERASE"/>
    <property type="match status" value="1"/>
</dbReference>
<dbReference type="PROSITE" id="PS51186">
    <property type="entry name" value="GNAT"/>
    <property type="match status" value="1"/>
</dbReference>
<dbReference type="GO" id="GO:0016746">
    <property type="term" value="F:acyltransferase activity"/>
    <property type="evidence" value="ECO:0007669"/>
    <property type="project" value="UniProtKB-KW"/>
</dbReference>
<dbReference type="InterPro" id="IPR016181">
    <property type="entry name" value="Acyl_CoA_acyltransferase"/>
</dbReference>
<dbReference type="PANTHER" id="PTHR43877">
    <property type="entry name" value="AMINOALKYLPHOSPHONATE N-ACETYLTRANSFERASE-RELATED-RELATED"/>
    <property type="match status" value="1"/>
</dbReference>
<dbReference type="SUPFAM" id="SSF55729">
    <property type="entry name" value="Acyl-CoA N-acyltransferases (Nat)"/>
    <property type="match status" value="1"/>
</dbReference>